<feature type="binding site" evidence="7">
    <location>
        <begin position="54"/>
        <end position="56"/>
    </location>
    <ligand>
        <name>5-amino-6-(D-ribitylamino)uracil</name>
        <dbReference type="ChEBI" id="CHEBI:15934"/>
    </ligand>
</feature>
<reference evidence="9" key="2">
    <citation type="submission" date="2022-05" db="EMBL/GenBank/DDBJ databases">
        <title>Brucella abortus biovar 1 isolated from water buffalo in Campania region.</title>
        <authorList>
            <person name="Riccardi M.G."/>
            <person name="Paradiso R."/>
            <person name="Borriello G."/>
        </authorList>
    </citation>
    <scope>NUCLEOTIDE SEQUENCE</scope>
    <source>
        <strain evidence="9">69841</strain>
    </source>
</reference>
<keyword evidence="5 7" id="KW-0808">Transferase</keyword>
<dbReference type="EMBL" id="CP098118">
    <property type="protein sequence ID" value="URS50768.1"/>
    <property type="molecule type" value="Genomic_DNA"/>
</dbReference>
<keyword evidence="4 7" id="KW-0686">Riboflavin biosynthesis</keyword>
<dbReference type="NCBIfam" id="NF009084">
    <property type="entry name" value="PRK12419.1"/>
    <property type="match status" value="1"/>
</dbReference>
<dbReference type="KEGG" id="babt:DK49_2716"/>
<proteinExistence type="inferred from homology"/>
<evidence type="ECO:0000256" key="1">
    <source>
        <dbReference type="ARBA" id="ARBA00004917"/>
    </source>
</evidence>
<organism evidence="8">
    <name type="scientific">Brucella abortus</name>
    <dbReference type="NCBI Taxonomy" id="235"/>
    <lineage>
        <taxon>Bacteria</taxon>
        <taxon>Pseudomonadati</taxon>
        <taxon>Pseudomonadota</taxon>
        <taxon>Alphaproteobacteria</taxon>
        <taxon>Hyphomicrobiales</taxon>
        <taxon>Brucellaceae</taxon>
        <taxon>Brucella/Ochrobactrum group</taxon>
        <taxon>Brucella</taxon>
    </lineage>
</organism>
<name>A0A059XP34_BRUAO</name>
<sequence length="158" mass="17356">MNQSCPNKTSFKIAFIQARWHADIVDEARKSFVAELAAKTGGSVEVEIFDVPGAYEIPLHAKTLARTGRYAAIVGAAFVIDGGIYRHDFVATAVINGMMQVQLETEVPVLSVVLTPHHFHESKEHHDFFHAHFKVKGVEAAHAALQIVSERSRIAALV</sequence>
<dbReference type="EMBL" id="CP098117">
    <property type="protein sequence ID" value="URS49671.1"/>
    <property type="molecule type" value="Genomic_DNA"/>
</dbReference>
<comment type="function">
    <text evidence="7">Catalyzes the formation of 6,7-dimethyl-8-ribityllumazine by condensation of 5-amino-6-(D-ribitylamino)uracil with 3,4-dihydroxy-2-butanone 4-phosphate. This is the penultimate step in the biosynthesis of riboflavin.</text>
</comment>
<dbReference type="Gene3D" id="3.40.50.960">
    <property type="entry name" value="Lumazine/riboflavin synthase"/>
    <property type="match status" value="1"/>
</dbReference>
<dbReference type="InterPro" id="IPR036467">
    <property type="entry name" value="LS/RS_sf"/>
</dbReference>
<evidence type="ECO:0000256" key="7">
    <source>
        <dbReference type="HAMAP-Rule" id="MF_00178"/>
    </source>
</evidence>
<dbReference type="CDD" id="cd09208">
    <property type="entry name" value="Lumazine_synthase-II"/>
    <property type="match status" value="1"/>
</dbReference>
<evidence type="ECO:0000256" key="6">
    <source>
        <dbReference type="ARBA" id="ARBA00048785"/>
    </source>
</evidence>
<dbReference type="KEGG" id="babc:DO78_2532"/>
<dbReference type="KEGG" id="babb:DK48_2167"/>
<dbReference type="RefSeq" id="WP_002965946.1">
    <property type="nucleotide sequence ID" value="NZ_CBDDNZ010000005.1"/>
</dbReference>
<dbReference type="Proteomes" id="UP001056690">
    <property type="component" value="Chromosome 2"/>
</dbReference>
<dbReference type="EMBL" id="KJ702467">
    <property type="protein sequence ID" value="AIA22692.1"/>
    <property type="molecule type" value="Genomic_DNA"/>
</dbReference>
<feature type="active site" description="Proton donor" evidence="7">
    <location>
        <position position="86"/>
    </location>
</feature>
<evidence type="ECO:0000313" key="9">
    <source>
        <dbReference type="EMBL" id="URS49671.1"/>
    </source>
</evidence>
<dbReference type="HAMAP" id="MF_00178">
    <property type="entry name" value="Lumazine_synth"/>
    <property type="match status" value="1"/>
</dbReference>
<dbReference type="Proteomes" id="UP001056690">
    <property type="component" value="Chromosome 1"/>
</dbReference>
<evidence type="ECO:0000256" key="3">
    <source>
        <dbReference type="ARBA" id="ARBA00012664"/>
    </source>
</evidence>
<comment type="similarity">
    <text evidence="2 7">Belongs to the DMRL synthase family.</text>
</comment>
<dbReference type="Pfam" id="PF00885">
    <property type="entry name" value="DMRL_synthase"/>
    <property type="match status" value="1"/>
</dbReference>
<comment type="pathway">
    <text evidence="1 7">Cofactor biosynthesis; riboflavin biosynthesis; riboflavin from 2-hydroxy-3-oxobutyl phosphate and 5-amino-6-(D-ribitylamino)uracil: step 1/2.</text>
</comment>
<dbReference type="KEGG" id="babs:DK51_3111"/>
<evidence type="ECO:0000256" key="4">
    <source>
        <dbReference type="ARBA" id="ARBA00022619"/>
    </source>
</evidence>
<dbReference type="AlphaFoldDB" id="A0A059XP34"/>
<dbReference type="GO" id="GO:0005829">
    <property type="term" value="C:cytosol"/>
    <property type="evidence" value="ECO:0007669"/>
    <property type="project" value="TreeGrafter"/>
</dbReference>
<feature type="binding site" evidence="7">
    <location>
        <begin position="78"/>
        <end position="80"/>
    </location>
    <ligand>
        <name>5-amino-6-(D-ribitylamino)uracil</name>
        <dbReference type="ChEBI" id="CHEBI:15934"/>
    </ligand>
</feature>
<evidence type="ECO:0000313" key="10">
    <source>
        <dbReference type="EMBL" id="URS50768.1"/>
    </source>
</evidence>
<dbReference type="EC" id="2.5.1.78" evidence="3 7"/>
<dbReference type="GeneID" id="93015550"/>
<comment type="catalytic activity">
    <reaction evidence="6 7">
        <text>(2S)-2-hydroxy-3-oxobutyl phosphate + 5-amino-6-(D-ribitylamino)uracil = 6,7-dimethyl-8-(1-D-ribityl)lumazine + phosphate + 2 H2O + H(+)</text>
        <dbReference type="Rhea" id="RHEA:26152"/>
        <dbReference type="ChEBI" id="CHEBI:15377"/>
        <dbReference type="ChEBI" id="CHEBI:15378"/>
        <dbReference type="ChEBI" id="CHEBI:15934"/>
        <dbReference type="ChEBI" id="CHEBI:43474"/>
        <dbReference type="ChEBI" id="CHEBI:58201"/>
        <dbReference type="ChEBI" id="CHEBI:58830"/>
        <dbReference type="EC" id="2.5.1.78"/>
    </reaction>
</comment>
<dbReference type="PANTHER" id="PTHR21058:SF0">
    <property type="entry name" value="6,7-DIMETHYL-8-RIBITYLLUMAZINE SYNTHASE"/>
    <property type="match status" value="1"/>
</dbReference>
<dbReference type="GO" id="GO:0000906">
    <property type="term" value="F:6,7-dimethyl-8-ribityllumazine synthase activity"/>
    <property type="evidence" value="ECO:0007669"/>
    <property type="project" value="UniProtKB-UniRule"/>
</dbReference>
<dbReference type="InterPro" id="IPR034964">
    <property type="entry name" value="LS"/>
</dbReference>
<dbReference type="GO" id="GO:0009349">
    <property type="term" value="C:riboflavin synthase complex"/>
    <property type="evidence" value="ECO:0007669"/>
    <property type="project" value="InterPro"/>
</dbReference>
<dbReference type="PATRIC" id="fig|235.28.peg.1979"/>
<dbReference type="GO" id="GO:0009231">
    <property type="term" value="P:riboflavin biosynthetic process"/>
    <property type="evidence" value="ECO:0007669"/>
    <property type="project" value="UniProtKB-UniRule"/>
</dbReference>
<protein>
    <recommendedName>
        <fullName evidence="3 7">6,7-dimethyl-8-ribityllumazine synthase</fullName>
        <shortName evidence="7">DMRL synthase</shortName>
        <shortName evidence="7">LS</shortName>
        <shortName evidence="7">Lumazine synthase</shortName>
        <ecNumber evidence="3 7">2.5.1.78</ecNumber>
    </recommendedName>
</protein>
<reference evidence="8" key="1">
    <citation type="submission" date="2014-04" db="EMBL/GenBank/DDBJ databases">
        <title>Evaluation of recombinant P17 antigen of Brucella abortus as potential diagnostic agent.</title>
        <authorList>
            <person name="Bagath M."/>
            <person name="Thamizharasan A."/>
            <person name="Yosef D."/>
            <person name="Jonathan L.R."/>
            <person name="Varalakshmi S."/>
            <person name="Pallab C."/>
        </authorList>
    </citation>
    <scope>NUCLEOTIDE SEQUENCE</scope>
    <source>
        <strain evidence="8">19</strain>
    </source>
</reference>
<dbReference type="PANTHER" id="PTHR21058">
    <property type="entry name" value="6,7-DIMETHYL-8-RIBITYLLUMAZINE SYNTHASE DMRL SYNTHASE LUMAZINE SYNTHASE"/>
    <property type="match status" value="1"/>
</dbReference>
<dbReference type="SMR" id="A0A059XP34"/>
<gene>
    <name evidence="8" type="primary">pq17</name>
    <name evidence="7" type="synonym">ribH</name>
    <name evidence="9" type="ORF">NBW10_01520</name>
    <name evidence="10" type="ORF">NBW10_16325</name>
</gene>
<dbReference type="SUPFAM" id="SSF52121">
    <property type="entry name" value="Lumazine synthase"/>
    <property type="match status" value="1"/>
</dbReference>
<feature type="binding site" evidence="7">
    <location>
        <position position="20"/>
    </location>
    <ligand>
        <name>5-amino-6-(D-ribitylamino)uracil</name>
        <dbReference type="ChEBI" id="CHEBI:15934"/>
    </ligand>
</feature>
<evidence type="ECO:0000256" key="2">
    <source>
        <dbReference type="ARBA" id="ARBA00007424"/>
    </source>
</evidence>
<comment type="caution">
    <text evidence="7">Lacks conserved residue(s) required for the propagation of feature annotation.</text>
</comment>
<accession>A0A059XP34</accession>
<evidence type="ECO:0000313" key="8">
    <source>
        <dbReference type="EMBL" id="AIA22692.1"/>
    </source>
</evidence>
<dbReference type="UniPathway" id="UPA00275">
    <property type="reaction ID" value="UER00404"/>
</dbReference>
<feature type="binding site" evidence="7">
    <location>
        <position position="111"/>
    </location>
    <ligand>
        <name>5-amino-6-(D-ribitylamino)uracil</name>
        <dbReference type="ChEBI" id="CHEBI:15934"/>
    </ligand>
</feature>
<evidence type="ECO:0000256" key="5">
    <source>
        <dbReference type="ARBA" id="ARBA00022679"/>
    </source>
</evidence>
<dbReference type="OMA" id="PHHFHEH"/>
<feature type="binding site" evidence="7">
    <location>
        <position position="125"/>
    </location>
    <ligand>
        <name>(2S)-2-hydroxy-3-oxobutyl phosphate</name>
        <dbReference type="ChEBI" id="CHEBI:58830"/>
    </ligand>
</feature>
<dbReference type="InterPro" id="IPR002180">
    <property type="entry name" value="LS/RS"/>
</dbReference>